<name>A0A6J5NSI6_9CAUD</name>
<sequence>MAELRIPIISEFKGQNAFNKANKATSTLEKSTAKLGKALLAAFSVQKITQFGKAAAKAFIEDEKAASRLAIAVKNVGLAFETPRIEEFISQLSRASGVTDNQLRPSMQKLLTTTGSVAKSTELLKQALDISAGSGVDFETVVNDLSMAYVGQTRGLRKYSLGLTQAELKTMSFADIQEKLNSQFSGANAQYLTTYAGKMGILSNAAGEAQENIGKGLVEALSLLAGDGNTIQPLADSMLEFSTQISNAITGIAVLINKIKAIPGIDFLVRNLGTTTDLLPNTGMLKKAWEALTGLGKGATPGMGGYPSSALGPGYIDPNDAKRRKSEADAAKRNKELAALQKKSLDTQKKQNALTKAAKTLDLDRIGITAALRNNISETDRISLQLQLALLDKNESQALKLSAELTEATKRQNDLKAALLTTPEAPNPYRNWIPPVFNVPTGGMGSTMAGDYLGLGAIGAGGTANSIINVQVVVDGDVVGGAVTSVQQNQSLSGTFSDVSRYNGRGAPSVK</sequence>
<gene>
    <name evidence="1" type="ORF">UFOVP790_16</name>
</gene>
<reference evidence="1" key="1">
    <citation type="submission" date="2020-04" db="EMBL/GenBank/DDBJ databases">
        <authorList>
            <person name="Chiriac C."/>
            <person name="Salcher M."/>
            <person name="Ghai R."/>
            <person name="Kavagutti S V."/>
        </authorList>
    </citation>
    <scope>NUCLEOTIDE SEQUENCE</scope>
</reference>
<organism evidence="1">
    <name type="scientific">uncultured Caudovirales phage</name>
    <dbReference type="NCBI Taxonomy" id="2100421"/>
    <lineage>
        <taxon>Viruses</taxon>
        <taxon>Duplodnaviria</taxon>
        <taxon>Heunggongvirae</taxon>
        <taxon>Uroviricota</taxon>
        <taxon>Caudoviricetes</taxon>
        <taxon>Peduoviridae</taxon>
        <taxon>Maltschvirus</taxon>
        <taxon>Maltschvirus maltsch</taxon>
    </lineage>
</organism>
<proteinExistence type="predicted"/>
<accession>A0A6J5NSI6</accession>
<dbReference type="EMBL" id="LR796721">
    <property type="protein sequence ID" value="CAB4161782.1"/>
    <property type="molecule type" value="Genomic_DNA"/>
</dbReference>
<protein>
    <submittedName>
        <fullName evidence="1">Uncharacterized protein</fullName>
    </submittedName>
</protein>
<evidence type="ECO:0000313" key="1">
    <source>
        <dbReference type="EMBL" id="CAB4161782.1"/>
    </source>
</evidence>